<dbReference type="Proteomes" id="UP001372338">
    <property type="component" value="Unassembled WGS sequence"/>
</dbReference>
<organism evidence="2 3">
    <name type="scientific">Crotalaria pallida</name>
    <name type="common">Smooth rattlebox</name>
    <name type="synonym">Crotalaria striata</name>
    <dbReference type="NCBI Taxonomy" id="3830"/>
    <lineage>
        <taxon>Eukaryota</taxon>
        <taxon>Viridiplantae</taxon>
        <taxon>Streptophyta</taxon>
        <taxon>Embryophyta</taxon>
        <taxon>Tracheophyta</taxon>
        <taxon>Spermatophyta</taxon>
        <taxon>Magnoliopsida</taxon>
        <taxon>eudicotyledons</taxon>
        <taxon>Gunneridae</taxon>
        <taxon>Pentapetalae</taxon>
        <taxon>rosids</taxon>
        <taxon>fabids</taxon>
        <taxon>Fabales</taxon>
        <taxon>Fabaceae</taxon>
        <taxon>Papilionoideae</taxon>
        <taxon>50 kb inversion clade</taxon>
        <taxon>genistoids sensu lato</taxon>
        <taxon>core genistoids</taxon>
        <taxon>Crotalarieae</taxon>
        <taxon>Crotalaria</taxon>
    </lineage>
</organism>
<dbReference type="AlphaFoldDB" id="A0AAN9J0D6"/>
<feature type="compositionally biased region" description="Polar residues" evidence="1">
    <location>
        <begin position="217"/>
        <end position="226"/>
    </location>
</feature>
<proteinExistence type="predicted"/>
<evidence type="ECO:0000313" key="3">
    <source>
        <dbReference type="Proteomes" id="UP001372338"/>
    </source>
</evidence>
<reference evidence="2 3" key="1">
    <citation type="submission" date="2024-01" db="EMBL/GenBank/DDBJ databases">
        <title>The genomes of 5 underutilized Papilionoideae crops provide insights into root nodulation and disease resistanc.</title>
        <authorList>
            <person name="Yuan L."/>
        </authorList>
    </citation>
    <scope>NUCLEOTIDE SEQUENCE [LARGE SCALE GENOMIC DNA]</scope>
    <source>
        <strain evidence="2">ZHUSHIDOU_FW_LH</strain>
        <tissue evidence="2">Leaf</tissue>
    </source>
</reference>
<feature type="region of interest" description="Disordered" evidence="1">
    <location>
        <begin position="1"/>
        <end position="69"/>
    </location>
</feature>
<dbReference type="EMBL" id="JAYWIO010000001">
    <property type="protein sequence ID" value="KAK7289747.1"/>
    <property type="molecule type" value="Genomic_DNA"/>
</dbReference>
<feature type="region of interest" description="Disordered" evidence="1">
    <location>
        <begin position="185"/>
        <end position="226"/>
    </location>
</feature>
<protein>
    <submittedName>
        <fullName evidence="2">Uncharacterized protein</fullName>
    </submittedName>
</protein>
<evidence type="ECO:0000256" key="1">
    <source>
        <dbReference type="SAM" id="MobiDB-lite"/>
    </source>
</evidence>
<sequence length="226" mass="23602">MQKTLEDEENYDNTSVDMDGVIGGTSPQDKEVAGYHDNAAKAGTSTSEQKVIREQVETSSDEASVTEKHDCDIRTQECQNTQEVEFTSAAHDLGVGGFGSDVGGGGTVPMTEGDAVGTERVLETDSPANVDEHDINLNKSGALAGDTLQFDDDICTIEEGTEIGDTIRTADLLASEVAGSWACSTAPSMYGENESTRSKDNNEGSGALHESNGVVAESQSSPAAAT</sequence>
<dbReference type="PANTHER" id="PTHR47458">
    <property type="entry name" value="SMAD/FHA DOMAIN-CONTAINING PROTEIN"/>
    <property type="match status" value="1"/>
</dbReference>
<evidence type="ECO:0000313" key="2">
    <source>
        <dbReference type="EMBL" id="KAK7289747.1"/>
    </source>
</evidence>
<keyword evidence="3" id="KW-1185">Reference proteome</keyword>
<feature type="compositionally biased region" description="Acidic residues" evidence="1">
    <location>
        <begin position="1"/>
        <end position="11"/>
    </location>
</feature>
<gene>
    <name evidence="2" type="ORF">RIF29_03643</name>
</gene>
<comment type="caution">
    <text evidence="2">The sequence shown here is derived from an EMBL/GenBank/DDBJ whole genome shotgun (WGS) entry which is preliminary data.</text>
</comment>
<name>A0AAN9J0D6_CROPI</name>
<dbReference type="PANTHER" id="PTHR47458:SF1">
    <property type="entry name" value="SMAD_FHA DOMAIN-CONTAINING PROTEIN"/>
    <property type="match status" value="1"/>
</dbReference>
<accession>A0AAN9J0D6</accession>